<evidence type="ECO:0000256" key="5">
    <source>
        <dbReference type="ARBA" id="ARBA00022989"/>
    </source>
</evidence>
<feature type="transmembrane region" description="Helical" evidence="10">
    <location>
        <begin position="165"/>
        <end position="185"/>
    </location>
</feature>
<evidence type="ECO:0000256" key="2">
    <source>
        <dbReference type="ARBA" id="ARBA00007079"/>
    </source>
</evidence>
<keyword evidence="8" id="KW-0407">Ion channel</keyword>
<dbReference type="Proteomes" id="UP001152523">
    <property type="component" value="Unassembled WGS sequence"/>
</dbReference>
<comment type="subcellular location">
    <subcellularLocation>
        <location evidence="1">Membrane</location>
        <topology evidence="1">Multi-pass membrane protein</topology>
    </subcellularLocation>
</comment>
<feature type="region of interest" description="Disordered" evidence="9">
    <location>
        <begin position="22"/>
        <end position="61"/>
    </location>
</feature>
<gene>
    <name evidence="11" type="ORF">CEPIT_LOCUS21005</name>
</gene>
<feature type="transmembrane region" description="Helical" evidence="10">
    <location>
        <begin position="117"/>
        <end position="135"/>
    </location>
</feature>
<evidence type="ECO:0000256" key="9">
    <source>
        <dbReference type="SAM" id="MobiDB-lite"/>
    </source>
</evidence>
<evidence type="ECO:0000256" key="4">
    <source>
        <dbReference type="ARBA" id="ARBA00022692"/>
    </source>
</evidence>
<dbReference type="Pfam" id="PF11744">
    <property type="entry name" value="ALMT"/>
    <property type="match status" value="1"/>
</dbReference>
<evidence type="ECO:0000313" key="11">
    <source>
        <dbReference type="EMBL" id="CAH9115241.1"/>
    </source>
</evidence>
<accession>A0AAV0E2I7</accession>
<feature type="transmembrane region" description="Helical" evidence="10">
    <location>
        <begin position="86"/>
        <end position="105"/>
    </location>
</feature>
<keyword evidence="12" id="KW-1185">Reference proteome</keyword>
<feature type="transmembrane region" description="Helical" evidence="10">
    <location>
        <begin position="197"/>
        <end position="215"/>
    </location>
</feature>
<dbReference type="GO" id="GO:0034220">
    <property type="term" value="P:monoatomic ion transmembrane transport"/>
    <property type="evidence" value="ECO:0007669"/>
    <property type="project" value="UniProtKB-KW"/>
</dbReference>
<feature type="compositionally biased region" description="Basic and acidic residues" evidence="9">
    <location>
        <begin position="26"/>
        <end position="46"/>
    </location>
</feature>
<dbReference type="AlphaFoldDB" id="A0AAV0E2I7"/>
<keyword evidence="4 10" id="KW-0812">Transmembrane</keyword>
<feature type="transmembrane region" description="Helical" evidence="10">
    <location>
        <begin position="142"/>
        <end position="159"/>
    </location>
</feature>
<keyword evidence="5 10" id="KW-1133">Transmembrane helix</keyword>
<evidence type="ECO:0000256" key="10">
    <source>
        <dbReference type="SAM" id="Phobius"/>
    </source>
</evidence>
<organism evidence="11 12">
    <name type="scientific">Cuscuta epithymum</name>
    <dbReference type="NCBI Taxonomy" id="186058"/>
    <lineage>
        <taxon>Eukaryota</taxon>
        <taxon>Viridiplantae</taxon>
        <taxon>Streptophyta</taxon>
        <taxon>Embryophyta</taxon>
        <taxon>Tracheophyta</taxon>
        <taxon>Spermatophyta</taxon>
        <taxon>Magnoliopsida</taxon>
        <taxon>eudicotyledons</taxon>
        <taxon>Gunneridae</taxon>
        <taxon>Pentapetalae</taxon>
        <taxon>asterids</taxon>
        <taxon>lamiids</taxon>
        <taxon>Solanales</taxon>
        <taxon>Convolvulaceae</taxon>
        <taxon>Cuscuteae</taxon>
        <taxon>Cuscuta</taxon>
        <taxon>Cuscuta subgen. Cuscuta</taxon>
    </lineage>
</organism>
<name>A0AAV0E2I7_9ASTE</name>
<evidence type="ECO:0000256" key="8">
    <source>
        <dbReference type="ARBA" id="ARBA00023303"/>
    </source>
</evidence>
<evidence type="ECO:0000256" key="7">
    <source>
        <dbReference type="ARBA" id="ARBA00023136"/>
    </source>
</evidence>
<protein>
    <recommendedName>
        <fullName evidence="13">Aluminum-activated malate transporter</fullName>
    </recommendedName>
</protein>
<evidence type="ECO:0008006" key="13">
    <source>
        <dbReference type="Google" id="ProtNLM"/>
    </source>
</evidence>
<reference evidence="11" key="1">
    <citation type="submission" date="2022-07" db="EMBL/GenBank/DDBJ databases">
        <authorList>
            <person name="Macas J."/>
            <person name="Novak P."/>
            <person name="Neumann P."/>
        </authorList>
    </citation>
    <scope>NUCLEOTIDE SEQUENCE</scope>
</reference>
<dbReference type="PANTHER" id="PTHR31086">
    <property type="entry name" value="ALUMINUM-ACTIVATED MALATE TRANSPORTER 10"/>
    <property type="match status" value="1"/>
</dbReference>
<keyword evidence="7 10" id="KW-0472">Membrane</keyword>
<sequence length="463" mass="51001">MMTSSSVVVSIPYEEDERCRVAAAESNEHMQQQRHEKEEEKEEEKASCVGENGQSRDGGDQRIATNYKASFVSKMKGFWKEDNKKVVHGMKVGAALVLVSLLYVLDPLFEQVGQNAMWAIMTVVVVFEFYAGATISKGINRGIGTILGGTLGCLAALLAHKLGGLHSTFVVAISIFIVGVGATYTRMVPKIKRKFDYGAMIFILTFNLVVVSGVRADRVMVLARERLSTIGMGFAVCIFTSLLVFPQWASDQLHSSTASMFHKLATSLEGCLAEYFVISDEKENRPIADVSGCKSILHSKTSDESLANFAKWEPWHGKFGFSYPWDKYMEIGESLRELAAIVISLKGCVQSAAQPPQAERVIIKEACEVVGVSIVCILRELGESIEGMKLWRAKGTIISPNKYETLKQDCLMMTGCPSDLGMATFAFLLNEMMDKVEALVTKVEQLGDIAGFQSKKQLDVEMC</sequence>
<feature type="transmembrane region" description="Helical" evidence="10">
    <location>
        <begin position="227"/>
        <end position="245"/>
    </location>
</feature>
<proteinExistence type="inferred from homology"/>
<dbReference type="GO" id="GO:0016020">
    <property type="term" value="C:membrane"/>
    <property type="evidence" value="ECO:0007669"/>
    <property type="project" value="UniProtKB-SubCell"/>
</dbReference>
<keyword evidence="3" id="KW-0813">Transport</keyword>
<dbReference type="GO" id="GO:0015743">
    <property type="term" value="P:malate transport"/>
    <property type="evidence" value="ECO:0007669"/>
    <property type="project" value="InterPro"/>
</dbReference>
<comment type="similarity">
    <text evidence="2">Belongs to the aromatic acid exporter (TC 2.A.85) family.</text>
</comment>
<comment type="caution">
    <text evidence="11">The sequence shown here is derived from an EMBL/GenBank/DDBJ whole genome shotgun (WGS) entry which is preliminary data.</text>
</comment>
<dbReference type="InterPro" id="IPR020966">
    <property type="entry name" value="ALMT"/>
</dbReference>
<evidence type="ECO:0000256" key="3">
    <source>
        <dbReference type="ARBA" id="ARBA00022448"/>
    </source>
</evidence>
<evidence type="ECO:0000256" key="1">
    <source>
        <dbReference type="ARBA" id="ARBA00004141"/>
    </source>
</evidence>
<evidence type="ECO:0000313" key="12">
    <source>
        <dbReference type="Proteomes" id="UP001152523"/>
    </source>
</evidence>
<keyword evidence="6" id="KW-0406">Ion transport</keyword>
<evidence type="ECO:0000256" key="6">
    <source>
        <dbReference type="ARBA" id="ARBA00023065"/>
    </source>
</evidence>
<dbReference type="EMBL" id="CAMAPF010000235">
    <property type="protein sequence ID" value="CAH9115241.1"/>
    <property type="molecule type" value="Genomic_DNA"/>
</dbReference>